<evidence type="ECO:0000256" key="1">
    <source>
        <dbReference type="ARBA" id="ARBA00004651"/>
    </source>
</evidence>
<dbReference type="Gene3D" id="1.10.3720.10">
    <property type="entry name" value="MetI-like"/>
    <property type="match status" value="1"/>
</dbReference>
<sequence>MRTPPSWRRRERVVGLAAVVPALILVLGLMLYPIGYALFVSVFDTNGISFDFVGLDNYITQVFSPLLHQVFFNNLVFLISVPLVILASVVCSVLLYERIRGWRAYRILFFVPNVLSTAVVGLMFKTMFAYDGPVNAGLTAIGMPRTDFFAGAGSAMSVIILALVWSGFGYQTLILLSGLGAINPEIFEAATVDGAGWWRRLWHITLPNIRRSVALVCILNVLFTFTSLFGFIFVMTAGGPGYDTTTLDYLIYLEAFPSDGNIGPGSALAILTFLFIGILTIIQLRFFRVGSAED</sequence>
<gene>
    <name evidence="9" type="ORF">Q9R08_00955</name>
</gene>
<dbReference type="Pfam" id="PF00528">
    <property type="entry name" value="BPD_transp_1"/>
    <property type="match status" value="1"/>
</dbReference>
<keyword evidence="6 7" id="KW-0472">Membrane</keyword>
<dbReference type="EMBL" id="JAVFWO010000001">
    <property type="protein sequence ID" value="MDQ7876535.1"/>
    <property type="molecule type" value="Genomic_DNA"/>
</dbReference>
<comment type="similarity">
    <text evidence="7">Belongs to the binding-protein-dependent transport system permease family.</text>
</comment>
<proteinExistence type="inferred from homology"/>
<dbReference type="RefSeq" id="WP_308865935.1">
    <property type="nucleotide sequence ID" value="NZ_JAVFWO010000001.1"/>
</dbReference>
<dbReference type="InterPro" id="IPR035906">
    <property type="entry name" value="MetI-like_sf"/>
</dbReference>
<evidence type="ECO:0000256" key="6">
    <source>
        <dbReference type="ARBA" id="ARBA00023136"/>
    </source>
</evidence>
<comment type="subcellular location">
    <subcellularLocation>
        <location evidence="1 7">Cell membrane</location>
        <topology evidence="1 7">Multi-pass membrane protein</topology>
    </subcellularLocation>
</comment>
<feature type="transmembrane region" description="Helical" evidence="7">
    <location>
        <begin position="12"/>
        <end position="34"/>
    </location>
</feature>
<organism evidence="9 10">
    <name type="scientific">Microbacterium psychrotolerans</name>
    <dbReference type="NCBI Taxonomy" id="3068321"/>
    <lineage>
        <taxon>Bacteria</taxon>
        <taxon>Bacillati</taxon>
        <taxon>Actinomycetota</taxon>
        <taxon>Actinomycetes</taxon>
        <taxon>Micrococcales</taxon>
        <taxon>Microbacteriaceae</taxon>
        <taxon>Microbacterium</taxon>
    </lineage>
</organism>
<feature type="transmembrane region" description="Helical" evidence="7">
    <location>
        <begin position="148"/>
        <end position="168"/>
    </location>
</feature>
<evidence type="ECO:0000256" key="2">
    <source>
        <dbReference type="ARBA" id="ARBA00022448"/>
    </source>
</evidence>
<evidence type="ECO:0000256" key="3">
    <source>
        <dbReference type="ARBA" id="ARBA00022475"/>
    </source>
</evidence>
<dbReference type="PANTHER" id="PTHR30193:SF37">
    <property type="entry name" value="INNER MEMBRANE ABC TRANSPORTER PERMEASE PROTEIN YCJO"/>
    <property type="match status" value="1"/>
</dbReference>
<feature type="transmembrane region" description="Helical" evidence="7">
    <location>
        <begin position="262"/>
        <end position="282"/>
    </location>
</feature>
<evidence type="ECO:0000256" key="7">
    <source>
        <dbReference type="RuleBase" id="RU363032"/>
    </source>
</evidence>
<feature type="transmembrane region" description="Helical" evidence="7">
    <location>
        <begin position="75"/>
        <end position="95"/>
    </location>
</feature>
<protein>
    <submittedName>
        <fullName evidence="9">Sugar ABC transporter permease</fullName>
    </submittedName>
</protein>
<evidence type="ECO:0000259" key="8">
    <source>
        <dbReference type="PROSITE" id="PS50928"/>
    </source>
</evidence>
<dbReference type="SUPFAM" id="SSF161098">
    <property type="entry name" value="MetI-like"/>
    <property type="match status" value="1"/>
</dbReference>
<reference evidence="9 10" key="1">
    <citation type="submission" date="2023-08" db="EMBL/GenBank/DDBJ databases">
        <title>Microbacterium psychrotolerans sp. nov., a psychrotolerant bacterium isolated from soil in Heilongjiang Province, China.</title>
        <authorList>
            <person name="An P."/>
            <person name="Zhao D."/>
            <person name="Xiang H."/>
        </authorList>
    </citation>
    <scope>NUCLEOTIDE SEQUENCE [LARGE SCALE GENOMIC DNA]</scope>
    <source>
        <strain evidence="9 10">QXD-8</strain>
    </source>
</reference>
<keyword evidence="2 7" id="KW-0813">Transport</keyword>
<accession>A0ABU0YW30</accession>
<comment type="caution">
    <text evidence="9">The sequence shown here is derived from an EMBL/GenBank/DDBJ whole genome shotgun (WGS) entry which is preliminary data.</text>
</comment>
<feature type="domain" description="ABC transmembrane type-1" evidence="8">
    <location>
        <begin position="66"/>
        <end position="283"/>
    </location>
</feature>
<feature type="transmembrane region" description="Helical" evidence="7">
    <location>
        <begin position="213"/>
        <end position="242"/>
    </location>
</feature>
<dbReference type="PANTHER" id="PTHR30193">
    <property type="entry name" value="ABC TRANSPORTER PERMEASE PROTEIN"/>
    <property type="match status" value="1"/>
</dbReference>
<dbReference type="InterPro" id="IPR000515">
    <property type="entry name" value="MetI-like"/>
</dbReference>
<keyword evidence="10" id="KW-1185">Reference proteome</keyword>
<evidence type="ECO:0000256" key="5">
    <source>
        <dbReference type="ARBA" id="ARBA00022989"/>
    </source>
</evidence>
<feature type="transmembrane region" description="Helical" evidence="7">
    <location>
        <begin position="107"/>
        <end position="128"/>
    </location>
</feature>
<evidence type="ECO:0000313" key="9">
    <source>
        <dbReference type="EMBL" id="MDQ7876535.1"/>
    </source>
</evidence>
<keyword evidence="4 7" id="KW-0812">Transmembrane</keyword>
<keyword evidence="3" id="KW-1003">Cell membrane</keyword>
<dbReference type="InterPro" id="IPR051393">
    <property type="entry name" value="ABC_transporter_permease"/>
</dbReference>
<evidence type="ECO:0000256" key="4">
    <source>
        <dbReference type="ARBA" id="ARBA00022692"/>
    </source>
</evidence>
<dbReference type="CDD" id="cd06261">
    <property type="entry name" value="TM_PBP2"/>
    <property type="match status" value="1"/>
</dbReference>
<dbReference type="PROSITE" id="PS50928">
    <property type="entry name" value="ABC_TM1"/>
    <property type="match status" value="1"/>
</dbReference>
<evidence type="ECO:0000313" key="10">
    <source>
        <dbReference type="Proteomes" id="UP001235133"/>
    </source>
</evidence>
<dbReference type="Proteomes" id="UP001235133">
    <property type="component" value="Unassembled WGS sequence"/>
</dbReference>
<name>A0ABU0YW30_9MICO</name>
<keyword evidence="5 7" id="KW-1133">Transmembrane helix</keyword>